<dbReference type="RefSeq" id="WP_115000354.1">
    <property type="nucleotide sequence ID" value="NZ_UFXS01000001.1"/>
</dbReference>
<dbReference type="STRING" id="343874.GCA_000805695_00210"/>
<dbReference type="SUPFAM" id="SSF55961">
    <property type="entry name" value="Bet v1-like"/>
    <property type="match status" value="1"/>
</dbReference>
<proteinExistence type="predicted"/>
<dbReference type="Proteomes" id="UP000254737">
    <property type="component" value="Unassembled WGS sequence"/>
</dbReference>
<dbReference type="Gene3D" id="3.30.530.20">
    <property type="match status" value="1"/>
</dbReference>
<accession>A0A376GBC3</accession>
<evidence type="ECO:0008006" key="3">
    <source>
        <dbReference type="Google" id="ProtNLM"/>
    </source>
</evidence>
<sequence>MKKVSFTEVIYAQPKHVHKVMIAPDSYKIWTRPFSETSDFKGDWSEGSHVYFTYETEKGSAAMIATIDENIVGKSIKMRHIGKLNEDGQEIFDGPEIDAWKNTEETYKLEDVEGHTRLTCSVEIDDQVFPETQVREMWINALRKLKEICEE</sequence>
<dbReference type="AlphaFoldDB" id="A0A376GBC3"/>
<evidence type="ECO:0000313" key="2">
    <source>
        <dbReference type="Proteomes" id="UP000254737"/>
    </source>
</evidence>
<reference evidence="1 2" key="1">
    <citation type="submission" date="2018-06" db="EMBL/GenBank/DDBJ databases">
        <authorList>
            <consortium name="Pathogen Informatics"/>
            <person name="Doyle S."/>
        </authorList>
    </citation>
    <scope>NUCLEOTIDE SEQUENCE [LARGE SCALE GENOMIC DNA]</scope>
    <source>
        <strain evidence="1 2">NCTC13456</strain>
    </source>
</reference>
<protein>
    <recommendedName>
        <fullName evidence="3">SRPBCC domain-containing protein</fullName>
    </recommendedName>
</protein>
<dbReference type="EMBL" id="UFXS01000001">
    <property type="protein sequence ID" value="STD56067.1"/>
    <property type="molecule type" value="Genomic_DNA"/>
</dbReference>
<gene>
    <name evidence="1" type="ORF">NCTC13456_02047</name>
</gene>
<organism evidence="1 2">
    <name type="scientific">Empedobacter falsenii</name>
    <dbReference type="NCBI Taxonomy" id="343874"/>
    <lineage>
        <taxon>Bacteria</taxon>
        <taxon>Pseudomonadati</taxon>
        <taxon>Bacteroidota</taxon>
        <taxon>Flavobacteriia</taxon>
        <taxon>Flavobacteriales</taxon>
        <taxon>Weeksellaceae</taxon>
        <taxon>Empedobacter</taxon>
    </lineage>
</organism>
<dbReference type="InterPro" id="IPR023393">
    <property type="entry name" value="START-like_dom_sf"/>
</dbReference>
<evidence type="ECO:0000313" key="1">
    <source>
        <dbReference type="EMBL" id="STD56067.1"/>
    </source>
</evidence>
<name>A0A376GBC3_9FLAO</name>